<organism evidence="1 2">
    <name type="scientific">Promethearchaeum syntrophicum</name>
    <dbReference type="NCBI Taxonomy" id="2594042"/>
    <lineage>
        <taxon>Archaea</taxon>
        <taxon>Promethearchaeati</taxon>
        <taxon>Promethearchaeota</taxon>
        <taxon>Promethearchaeia</taxon>
        <taxon>Promethearchaeales</taxon>
        <taxon>Promethearchaeaceae</taxon>
        <taxon>Promethearchaeum</taxon>
    </lineage>
</organism>
<accession>A0A5B9DFA3</accession>
<gene>
    <name evidence="1" type="ORF">DSAG12_03630</name>
</gene>
<dbReference type="AlphaFoldDB" id="A0A5B9DFA3"/>
<protein>
    <submittedName>
        <fullName evidence="1">Uncharacterized protein</fullName>
    </submittedName>
</protein>
<dbReference type="Proteomes" id="UP000321408">
    <property type="component" value="Chromosome"/>
</dbReference>
<reference evidence="1 2" key="2">
    <citation type="journal article" date="2024" name="Int. J. Syst. Evol. Microbiol.">
        <title>Promethearchaeum syntrophicum gen. nov., sp. nov., an anaerobic, obligately syntrophic archaeon, the first isolate of the lineage 'Asgard' archaea, and proposal of the new archaeal phylum Promethearchaeota phyl. nov. and kingdom Promethearchaeati regn. nov.</title>
        <authorList>
            <person name="Imachi H."/>
            <person name="Nobu M.K."/>
            <person name="Kato S."/>
            <person name="Takaki Y."/>
            <person name="Miyazaki M."/>
            <person name="Miyata M."/>
            <person name="Ogawara M."/>
            <person name="Saito Y."/>
            <person name="Sakai S."/>
            <person name="Tahara Y.O."/>
            <person name="Takano Y."/>
            <person name="Tasumi E."/>
            <person name="Uematsu K."/>
            <person name="Yoshimura T."/>
            <person name="Itoh T."/>
            <person name="Ohkuma M."/>
            <person name="Takai K."/>
        </authorList>
    </citation>
    <scope>NUCLEOTIDE SEQUENCE [LARGE SCALE GENOMIC DNA]</scope>
    <source>
        <strain evidence="1 2">MK-D1</strain>
    </source>
</reference>
<proteinExistence type="predicted"/>
<dbReference type="EMBL" id="CP042905">
    <property type="protein sequence ID" value="QEE17792.2"/>
    <property type="molecule type" value="Genomic_DNA"/>
</dbReference>
<evidence type="ECO:0000313" key="1">
    <source>
        <dbReference type="EMBL" id="QEE17792.2"/>
    </source>
</evidence>
<sequence length="329" mass="38171">MAKKSTSKTKTVSKTTSTKINTNFKPDMEDIEILLQFEGRDVVKNGMKTSILGKFLQEFNRLVFYLAKFRGYINNKFPKSCFESYLTKMKKTGLTIIMKNAPEPEMNQLFTDNPYDALFFDLNELIEHIENDADNSFFKLAYAQPFVRITLLDCIQKLCPIYNTSLKISYSPIDTSLDESEIEFNFTEMLKTKIMTWIESEKRNLPYVDGYFIGYKEDIDQSIFWIKDLNNRELICEYDVEIHANLISSVRRFDLCRIYGTFIESPGKNPSIKNLIDILKLDEPEGENIDQIIAEIENDKDFVTSLDAAEEEVKSGKFLTREELLGGMF</sequence>
<keyword evidence="2" id="KW-1185">Reference proteome</keyword>
<dbReference type="KEGG" id="psyt:DSAG12_03630"/>
<reference evidence="1 2" key="1">
    <citation type="journal article" date="2020" name="Nature">
        <title>Isolation of an archaeon at the prokaryote-eukaryote interface.</title>
        <authorList>
            <person name="Imachi H."/>
            <person name="Nobu M.K."/>
            <person name="Nakahara N."/>
            <person name="Morono Y."/>
            <person name="Ogawara M."/>
            <person name="Takaki Y."/>
            <person name="Takano Y."/>
            <person name="Uematsu K."/>
            <person name="Ikuta T."/>
            <person name="Ito M."/>
            <person name="Matsui Y."/>
            <person name="Miyazaki M."/>
            <person name="Murata K."/>
            <person name="Saito Y."/>
            <person name="Sakai S."/>
            <person name="Song C."/>
            <person name="Tasumi E."/>
            <person name="Yamanaka Y."/>
            <person name="Yamaguchi T."/>
            <person name="Kamagata Y."/>
            <person name="Tamaki H."/>
            <person name="Takai K."/>
        </authorList>
    </citation>
    <scope>NUCLEOTIDE SEQUENCE [LARGE SCALE GENOMIC DNA]</scope>
    <source>
        <strain evidence="1 2">MK-D1</strain>
    </source>
</reference>
<evidence type="ECO:0000313" key="2">
    <source>
        <dbReference type="Proteomes" id="UP000321408"/>
    </source>
</evidence>
<name>A0A5B9DFA3_9ARCH</name>